<keyword evidence="1" id="KW-1015">Disulfide bond</keyword>
<comment type="caution">
    <text evidence="3">The sequence shown here is derived from an EMBL/GenBank/DDBJ whole genome shotgun (WGS) entry which is preliminary data.</text>
</comment>
<dbReference type="PRINTS" id="PR00347">
    <property type="entry name" value="THAUMATIN"/>
</dbReference>
<dbReference type="Pfam" id="PF00314">
    <property type="entry name" value="Thaumatin"/>
    <property type="match status" value="1"/>
</dbReference>
<evidence type="ECO:0000256" key="1">
    <source>
        <dbReference type="PIRSR" id="PIRSR002703-1"/>
    </source>
</evidence>
<reference evidence="3 4" key="1">
    <citation type="journal article" date="2019" name="Genome Biol. Evol.">
        <title>The Rhododendron genome and chromosomal organization provide insight into shared whole-genome duplications across the heath family (Ericaceae).</title>
        <authorList>
            <person name="Soza V.L."/>
            <person name="Lindsley D."/>
            <person name="Waalkes A."/>
            <person name="Ramage E."/>
            <person name="Patwardhan R.P."/>
            <person name="Burton J.N."/>
            <person name="Adey A."/>
            <person name="Kumar A."/>
            <person name="Qiu R."/>
            <person name="Shendure J."/>
            <person name="Hall B."/>
        </authorList>
    </citation>
    <scope>NUCLEOTIDE SEQUENCE [LARGE SCALE GENOMIC DNA]</scope>
    <source>
        <strain evidence="3">RSF 1966-606</strain>
    </source>
</reference>
<sequence>MAIEHSLSLLHVSLAVFFLGPRVSATVFTLENNCSYTIWAGTLCGNGVGVLGDGGFALAPGASTQFPAPTGWSGRFWARTSCNFDGSGNGACVTGDCGGSLQCTGSGVLPATLAEFTLNGWSGMDFYDVSLVD</sequence>
<dbReference type="EMBL" id="QEFC01001247">
    <property type="protein sequence ID" value="KAE9458543.1"/>
    <property type="molecule type" value="Genomic_DNA"/>
</dbReference>
<proteinExistence type="predicted"/>
<accession>A0A6A4LH10</accession>
<dbReference type="OrthoDB" id="430315at2759"/>
<dbReference type="InterPro" id="IPR037176">
    <property type="entry name" value="Osmotin/thaumatin-like_sf"/>
</dbReference>
<feature type="disulfide bond" evidence="1">
    <location>
        <begin position="97"/>
        <end position="103"/>
    </location>
</feature>
<dbReference type="PIRSF" id="PIRSF002703">
    <property type="entry name" value="Thaumatin"/>
    <property type="match status" value="1"/>
</dbReference>
<feature type="non-terminal residue" evidence="3">
    <location>
        <position position="133"/>
    </location>
</feature>
<keyword evidence="4" id="KW-1185">Reference proteome</keyword>
<evidence type="ECO:0000256" key="2">
    <source>
        <dbReference type="SAM" id="SignalP"/>
    </source>
</evidence>
<dbReference type="SMART" id="SM00205">
    <property type="entry name" value="THN"/>
    <property type="match status" value="1"/>
</dbReference>
<evidence type="ECO:0000313" key="3">
    <source>
        <dbReference type="EMBL" id="KAE9458543.1"/>
    </source>
</evidence>
<dbReference type="SUPFAM" id="SSF49870">
    <property type="entry name" value="Osmotin, thaumatin-like protein"/>
    <property type="match status" value="1"/>
</dbReference>
<organism evidence="3 4">
    <name type="scientific">Rhododendron williamsianum</name>
    <dbReference type="NCBI Taxonomy" id="262921"/>
    <lineage>
        <taxon>Eukaryota</taxon>
        <taxon>Viridiplantae</taxon>
        <taxon>Streptophyta</taxon>
        <taxon>Embryophyta</taxon>
        <taxon>Tracheophyta</taxon>
        <taxon>Spermatophyta</taxon>
        <taxon>Magnoliopsida</taxon>
        <taxon>eudicotyledons</taxon>
        <taxon>Gunneridae</taxon>
        <taxon>Pentapetalae</taxon>
        <taxon>asterids</taxon>
        <taxon>Ericales</taxon>
        <taxon>Ericaceae</taxon>
        <taxon>Ericoideae</taxon>
        <taxon>Rhodoreae</taxon>
        <taxon>Rhododendron</taxon>
    </lineage>
</organism>
<dbReference type="Gene3D" id="2.60.110.10">
    <property type="entry name" value="Thaumatin"/>
    <property type="match status" value="1"/>
</dbReference>
<evidence type="ECO:0000313" key="4">
    <source>
        <dbReference type="Proteomes" id="UP000428333"/>
    </source>
</evidence>
<dbReference type="Proteomes" id="UP000428333">
    <property type="component" value="Linkage Group LG05"/>
</dbReference>
<feature type="non-terminal residue" evidence="3">
    <location>
        <position position="1"/>
    </location>
</feature>
<dbReference type="PROSITE" id="PS51367">
    <property type="entry name" value="THAUMATIN_2"/>
    <property type="match status" value="1"/>
</dbReference>
<dbReference type="PROSITE" id="PS00316">
    <property type="entry name" value="THAUMATIN_1"/>
    <property type="match status" value="1"/>
</dbReference>
<feature type="disulfide bond" evidence="1">
    <location>
        <begin position="82"/>
        <end position="92"/>
    </location>
</feature>
<name>A0A6A4LH10_9ERIC</name>
<dbReference type="AlphaFoldDB" id="A0A6A4LH10"/>
<dbReference type="PANTHER" id="PTHR31048">
    <property type="entry name" value="OS03G0233200 PROTEIN"/>
    <property type="match status" value="1"/>
</dbReference>
<dbReference type="InterPro" id="IPR017949">
    <property type="entry name" value="Thaumatin_CS"/>
</dbReference>
<gene>
    <name evidence="3" type="ORF">C3L33_09545</name>
</gene>
<evidence type="ECO:0008006" key="5">
    <source>
        <dbReference type="Google" id="ProtNLM"/>
    </source>
</evidence>
<keyword evidence="2" id="KW-0732">Signal</keyword>
<protein>
    <recommendedName>
        <fullName evidence="5">Thaumatin-like protein</fullName>
    </recommendedName>
</protein>
<feature type="signal peptide" evidence="2">
    <location>
        <begin position="1"/>
        <end position="25"/>
    </location>
</feature>
<feature type="chain" id="PRO_5025415219" description="Thaumatin-like protein" evidence="2">
    <location>
        <begin position="26"/>
        <end position="133"/>
    </location>
</feature>
<dbReference type="InterPro" id="IPR001938">
    <property type="entry name" value="Thaumatin"/>
</dbReference>